<feature type="domain" description="Flagellar basal body rod protein N-terminal" evidence="4">
    <location>
        <begin position="5"/>
        <end position="35"/>
    </location>
</feature>
<dbReference type="Pfam" id="PF06429">
    <property type="entry name" value="Flg_bbr_C"/>
    <property type="match status" value="1"/>
</dbReference>
<protein>
    <recommendedName>
        <fullName evidence="8">Flagellar basal body protein</fullName>
    </recommendedName>
</protein>
<evidence type="ECO:0000313" key="7">
    <source>
        <dbReference type="Proteomes" id="UP000240728"/>
    </source>
</evidence>
<accession>A0AAX0YPN3</accession>
<proteinExistence type="inferred from homology"/>
<dbReference type="RefSeq" id="WP_036788611.1">
    <property type="nucleotide sequence ID" value="NZ_JAUZMX010000003.1"/>
</dbReference>
<dbReference type="GO" id="GO:0071978">
    <property type="term" value="P:bacterial-type flagellum-dependent swarming motility"/>
    <property type="evidence" value="ECO:0007669"/>
    <property type="project" value="TreeGrafter"/>
</dbReference>
<feature type="domain" description="Flagellar basal-body/hook protein C-terminal" evidence="5">
    <location>
        <begin position="196"/>
        <end position="240"/>
    </location>
</feature>
<dbReference type="Pfam" id="PF00460">
    <property type="entry name" value="Flg_bb_rod"/>
    <property type="match status" value="1"/>
</dbReference>
<evidence type="ECO:0000259" key="4">
    <source>
        <dbReference type="Pfam" id="PF00460"/>
    </source>
</evidence>
<dbReference type="AlphaFoldDB" id="A0AAX0YPN3"/>
<reference evidence="6 7" key="1">
    <citation type="submission" date="2018-01" db="EMBL/GenBank/DDBJ databases">
        <title>Whole genome sequencing of Histamine producing bacteria.</title>
        <authorList>
            <person name="Butler K."/>
        </authorList>
    </citation>
    <scope>NUCLEOTIDE SEQUENCE [LARGE SCALE GENOMIC DNA]</scope>
    <source>
        <strain evidence="6 7">A1-4</strain>
    </source>
</reference>
<dbReference type="PANTHER" id="PTHR30435">
    <property type="entry name" value="FLAGELLAR PROTEIN"/>
    <property type="match status" value="1"/>
</dbReference>
<dbReference type="InterPro" id="IPR001444">
    <property type="entry name" value="Flag_bb_rod_N"/>
</dbReference>
<comment type="subcellular location">
    <subcellularLocation>
        <location evidence="1">Bacterial flagellum basal body</location>
    </subcellularLocation>
</comment>
<dbReference type="EMBL" id="PYOZ01000030">
    <property type="protein sequence ID" value="PSX38934.1"/>
    <property type="molecule type" value="Genomic_DNA"/>
</dbReference>
<evidence type="ECO:0000256" key="3">
    <source>
        <dbReference type="ARBA" id="ARBA00023143"/>
    </source>
</evidence>
<dbReference type="GO" id="GO:0009425">
    <property type="term" value="C:bacterial-type flagellum basal body"/>
    <property type="evidence" value="ECO:0007669"/>
    <property type="project" value="UniProtKB-SubCell"/>
</dbReference>
<dbReference type="PANTHER" id="PTHR30435:SF18">
    <property type="entry name" value="FLAGELLAR BASAL-BODY ROD PROTEIN FLGF"/>
    <property type="match status" value="1"/>
</dbReference>
<keyword evidence="3" id="KW-0975">Bacterial flagellum</keyword>
<sequence length="244" mass="26409">MDSSIYIAMSAAKQDLMRTAIIAQNVANANTIGFKSDHAEFQPLFAQMTNTLNSGAYSQLDTMQVNTQRGTYRTTGLSNDLSARDGFWIAVSLPDGTEGYISTATTLTDKDGILRTAQGNIVLGDRGRIRIQDGKPYKFTSNGNVTVRDDDNTEVIDKLKIVAIEGKDLIKGPYGVLTRKDGRAMTATIADGAILPGVLENSNVNSMVAMTESLEIAKSYQDQINMIMAAKALDKNSNSLLKLN</sequence>
<dbReference type="GeneID" id="64074135"/>
<evidence type="ECO:0000256" key="1">
    <source>
        <dbReference type="ARBA" id="ARBA00004117"/>
    </source>
</evidence>
<name>A0AAX0YPN3_9GAMM</name>
<evidence type="ECO:0000313" key="6">
    <source>
        <dbReference type="EMBL" id="PSX38934.1"/>
    </source>
</evidence>
<evidence type="ECO:0000259" key="5">
    <source>
        <dbReference type="Pfam" id="PF06429"/>
    </source>
</evidence>
<evidence type="ECO:0008006" key="8">
    <source>
        <dbReference type="Google" id="ProtNLM"/>
    </source>
</evidence>
<dbReference type="Proteomes" id="UP000240728">
    <property type="component" value="Unassembled WGS sequence"/>
</dbReference>
<keyword evidence="7" id="KW-1185">Reference proteome</keyword>
<organism evidence="6 7">
    <name type="scientific">Photobacterium kishitanii</name>
    <dbReference type="NCBI Taxonomy" id="318456"/>
    <lineage>
        <taxon>Bacteria</taxon>
        <taxon>Pseudomonadati</taxon>
        <taxon>Pseudomonadota</taxon>
        <taxon>Gammaproteobacteria</taxon>
        <taxon>Vibrionales</taxon>
        <taxon>Vibrionaceae</taxon>
        <taxon>Photobacterium</taxon>
    </lineage>
</organism>
<comment type="similarity">
    <text evidence="2">Belongs to the flagella basal body rod proteins family.</text>
</comment>
<dbReference type="InterPro" id="IPR010930">
    <property type="entry name" value="Flg_bb/hook_C_dom"/>
</dbReference>
<evidence type="ECO:0000256" key="2">
    <source>
        <dbReference type="ARBA" id="ARBA00009677"/>
    </source>
</evidence>
<gene>
    <name evidence="6" type="ORF">C0W53_22265</name>
</gene>
<comment type="caution">
    <text evidence="6">The sequence shown here is derived from an EMBL/GenBank/DDBJ whole genome shotgun (WGS) entry which is preliminary data.</text>
</comment>